<keyword evidence="1" id="KW-0812">Transmembrane</keyword>
<dbReference type="RefSeq" id="WP_190255675.1">
    <property type="nucleotide sequence ID" value="NZ_BMPI01000059.1"/>
</dbReference>
<organism evidence="2 3">
    <name type="scientific">Dactylosporangium sucinum</name>
    <dbReference type="NCBI Taxonomy" id="1424081"/>
    <lineage>
        <taxon>Bacteria</taxon>
        <taxon>Bacillati</taxon>
        <taxon>Actinomycetota</taxon>
        <taxon>Actinomycetes</taxon>
        <taxon>Micromonosporales</taxon>
        <taxon>Micromonosporaceae</taxon>
        <taxon>Dactylosporangium</taxon>
    </lineage>
</organism>
<dbReference type="Gene3D" id="3.40.50.300">
    <property type="entry name" value="P-loop containing nucleotide triphosphate hydrolases"/>
    <property type="match status" value="1"/>
</dbReference>
<evidence type="ECO:0000313" key="3">
    <source>
        <dbReference type="Proteomes" id="UP000642070"/>
    </source>
</evidence>
<proteinExistence type="predicted"/>
<reference evidence="2" key="1">
    <citation type="journal article" date="2014" name="Int. J. Syst. Evol. Microbiol.">
        <title>Complete genome sequence of Corynebacterium casei LMG S-19264T (=DSM 44701T), isolated from a smear-ripened cheese.</title>
        <authorList>
            <consortium name="US DOE Joint Genome Institute (JGI-PGF)"/>
            <person name="Walter F."/>
            <person name="Albersmeier A."/>
            <person name="Kalinowski J."/>
            <person name="Ruckert C."/>
        </authorList>
    </citation>
    <scope>NUCLEOTIDE SEQUENCE</scope>
    <source>
        <strain evidence="2">JCM 19831</strain>
    </source>
</reference>
<evidence type="ECO:0000313" key="2">
    <source>
        <dbReference type="EMBL" id="GGM69737.1"/>
    </source>
</evidence>
<keyword evidence="1" id="KW-0472">Membrane</keyword>
<dbReference type="EMBL" id="BMPI01000059">
    <property type="protein sequence ID" value="GGM69737.1"/>
    <property type="molecule type" value="Genomic_DNA"/>
</dbReference>
<comment type="caution">
    <text evidence="2">The sequence shown here is derived from an EMBL/GenBank/DDBJ whole genome shotgun (WGS) entry which is preliminary data.</text>
</comment>
<evidence type="ECO:0000256" key="1">
    <source>
        <dbReference type="SAM" id="Phobius"/>
    </source>
</evidence>
<dbReference type="AlphaFoldDB" id="A0A917UCM3"/>
<keyword evidence="3" id="KW-1185">Reference proteome</keyword>
<dbReference type="InterPro" id="IPR027417">
    <property type="entry name" value="P-loop_NTPase"/>
</dbReference>
<feature type="transmembrane region" description="Helical" evidence="1">
    <location>
        <begin position="390"/>
        <end position="414"/>
    </location>
</feature>
<gene>
    <name evidence="2" type="ORF">GCM10007977_084310</name>
</gene>
<feature type="transmembrane region" description="Helical" evidence="1">
    <location>
        <begin position="542"/>
        <end position="567"/>
    </location>
</feature>
<feature type="transmembrane region" description="Helical" evidence="1">
    <location>
        <begin position="587"/>
        <end position="616"/>
    </location>
</feature>
<dbReference type="SUPFAM" id="SSF52540">
    <property type="entry name" value="P-loop containing nucleoside triphosphate hydrolases"/>
    <property type="match status" value="1"/>
</dbReference>
<feature type="transmembrane region" description="Helical" evidence="1">
    <location>
        <begin position="420"/>
        <end position="438"/>
    </location>
</feature>
<protein>
    <submittedName>
        <fullName evidence="2">NACHT domain-containing protein</fullName>
    </submittedName>
</protein>
<dbReference type="Proteomes" id="UP000642070">
    <property type="component" value="Unassembled WGS sequence"/>
</dbReference>
<accession>A0A917UCM3</accession>
<feature type="transmembrane region" description="Helical" evidence="1">
    <location>
        <begin position="502"/>
        <end position="521"/>
    </location>
</feature>
<feature type="transmembrane region" description="Helical" evidence="1">
    <location>
        <begin position="459"/>
        <end position="482"/>
    </location>
</feature>
<reference evidence="2" key="2">
    <citation type="submission" date="2020-09" db="EMBL/GenBank/DDBJ databases">
        <authorList>
            <person name="Sun Q."/>
            <person name="Ohkuma M."/>
        </authorList>
    </citation>
    <scope>NUCLEOTIDE SEQUENCE</scope>
    <source>
        <strain evidence="2">JCM 19831</strain>
    </source>
</reference>
<sequence>MLGKWIALTGLSVVGLVGWVAKGINAWRSGGDGAATVSLDQAGADLAARVRHTWSREAAHRGLTTPQAIPLLLRPADPRIAAHPAQWTVPSGAADAADPDRHPGLTGQVTEVAELYRRVSTGRLVIVGPPGGGKTAAALLLLLAIADVPRADGRVPVWFSLASWDPSVGTIDRWMAEQLVITYGTPAATARALIDNDCLLPVLDGLDEIAAASLPAAIAGLHALGATPLVLTCRTSQYTRAVSDGVLSGAAVVTVEPVDAATAADYLVRSGTADVSRWQPILRALRDPVPNPCQQALCNPLLLSLARTVYQAPAADPAELTRYPSAEQVEDRLLDGLVPAVFGRTPADITAADARRWLSFFADHLHLLGPASIGWWRLPRCVDPWRLRVAAGLAYGLAASVWTTIVVLVFVAYLSPTASLVVGLAVGLAVAAAGALIGPPDLPPAQYRRPGWRDVTRGFATAVPLAMMFGIVAGLVVWLATGFADALGDSALVPALADATDIGAGVCVAVAVIATVLFGLVRSFSRQQRDAITPLSAFGTDVRAGGVIGLIVGGIAVLLLAVLALVPPHAGFAVVSMMWYRYDESPSLSSFAVAMPIPLLSLWLMAVLGIVLWFGLRRSTSWWYLIAVAILARRGVVPRRPLRFLEDAYRRGVLRQAAMLYEFRHARLAQRLRTTDPDRHEPAALARCGDAVQATGQS</sequence>
<name>A0A917UCM3_9ACTN</name>
<keyword evidence="1" id="KW-1133">Transmembrane helix</keyword>